<comment type="similarity">
    <text evidence="1">Belongs to the asp23 family.</text>
</comment>
<protein>
    <submittedName>
        <fullName evidence="2">Asp23/Gls24 family envelope stress response protein</fullName>
    </submittedName>
</protein>
<evidence type="ECO:0000313" key="2">
    <source>
        <dbReference type="EMBL" id="NYB73514.1"/>
    </source>
</evidence>
<dbReference type="EMBL" id="JACBNQ010000003">
    <property type="protein sequence ID" value="NYB73514.1"/>
    <property type="molecule type" value="Genomic_DNA"/>
</dbReference>
<dbReference type="Proteomes" id="UP000611629">
    <property type="component" value="Unassembled WGS sequence"/>
</dbReference>
<organism evidence="2 3">
    <name type="scientific">Sedimentibacter hydroxybenzoicus DSM 7310</name>
    <dbReference type="NCBI Taxonomy" id="1123245"/>
    <lineage>
        <taxon>Bacteria</taxon>
        <taxon>Bacillati</taxon>
        <taxon>Bacillota</taxon>
        <taxon>Tissierellia</taxon>
        <taxon>Sedimentibacter</taxon>
    </lineage>
</organism>
<dbReference type="AlphaFoldDB" id="A0A974BHX9"/>
<reference evidence="2" key="1">
    <citation type="submission" date="2020-07" db="EMBL/GenBank/DDBJ databases">
        <title>Genomic analysis of a strain of Sedimentibacter Hydroxybenzoicus DSM7310.</title>
        <authorList>
            <person name="Ma S."/>
        </authorList>
    </citation>
    <scope>NUCLEOTIDE SEQUENCE</scope>
    <source>
        <strain evidence="2">DSM 7310</strain>
    </source>
</reference>
<gene>
    <name evidence="2" type="ORF">HZF24_05110</name>
</gene>
<accession>A0A974BHX9</accession>
<name>A0A974BHX9_SEDHY</name>
<dbReference type="InterPro" id="IPR005531">
    <property type="entry name" value="Asp23"/>
</dbReference>
<dbReference type="PANTHER" id="PTHR34297">
    <property type="entry name" value="HYPOTHETICAL CYTOSOLIC PROTEIN-RELATED"/>
    <property type="match status" value="1"/>
</dbReference>
<evidence type="ECO:0000313" key="3">
    <source>
        <dbReference type="Proteomes" id="UP000611629"/>
    </source>
</evidence>
<comment type="caution">
    <text evidence="2">The sequence shown here is derived from an EMBL/GenBank/DDBJ whole genome shotgun (WGS) entry which is preliminary data.</text>
</comment>
<dbReference type="Pfam" id="PF03780">
    <property type="entry name" value="Asp23"/>
    <property type="match status" value="1"/>
</dbReference>
<dbReference type="PANTHER" id="PTHR34297:SF1">
    <property type="entry name" value="ASP23_GLS24 FAMILY ENVELOPE STRESS RESPONSE PROTEIN"/>
    <property type="match status" value="1"/>
</dbReference>
<evidence type="ECO:0000256" key="1">
    <source>
        <dbReference type="ARBA" id="ARBA00005721"/>
    </source>
</evidence>
<dbReference type="RefSeq" id="WP_179237207.1">
    <property type="nucleotide sequence ID" value="NZ_JACBNQ010000003.1"/>
</dbReference>
<keyword evidence="3" id="KW-1185">Reference proteome</keyword>
<proteinExistence type="inferred from homology"/>
<sequence>MDNENIGQVKISDDVIIIIAGIATSSVKGVSTTRTGVADGISNLFSKNNYSKGIKVEINENIVVLDIFINVEYGYKISDVAKEVQATVKKEVETMTDMEVAAVNVHVLNIIQDKDKEKDKEIDKDIIEAEIVE</sequence>